<comment type="caution">
    <text evidence="2">The sequence shown here is derived from an EMBL/GenBank/DDBJ whole genome shotgun (WGS) entry which is preliminary data.</text>
</comment>
<name>A0A0Q9XZ81_9BACI</name>
<gene>
    <name evidence="2" type="ORF">ACA29_07290</name>
</gene>
<feature type="transmembrane region" description="Helical" evidence="1">
    <location>
        <begin position="65"/>
        <end position="83"/>
    </location>
</feature>
<dbReference type="AlphaFoldDB" id="A0A0Q9XZ81"/>
<accession>A0A0Q9XZ81</accession>
<dbReference type="PATRIC" id="fig|217031.4.peg.2418"/>
<evidence type="ECO:0000313" key="3">
    <source>
        <dbReference type="Proteomes" id="UP000053881"/>
    </source>
</evidence>
<keyword evidence="1" id="KW-0812">Transmembrane</keyword>
<organism evidence="2 3">
    <name type="scientific">Lederbergia galactosidilytica</name>
    <dbReference type="NCBI Taxonomy" id="217031"/>
    <lineage>
        <taxon>Bacteria</taxon>
        <taxon>Bacillati</taxon>
        <taxon>Bacillota</taxon>
        <taxon>Bacilli</taxon>
        <taxon>Bacillales</taxon>
        <taxon>Bacillaceae</taxon>
        <taxon>Lederbergia</taxon>
    </lineage>
</organism>
<dbReference type="Proteomes" id="UP000053881">
    <property type="component" value="Unassembled WGS sequence"/>
</dbReference>
<keyword evidence="1" id="KW-1133">Transmembrane helix</keyword>
<dbReference type="EMBL" id="LGPB01000068">
    <property type="protein sequence ID" value="KRG14092.1"/>
    <property type="molecule type" value="Genomic_DNA"/>
</dbReference>
<feature type="transmembrane region" description="Helical" evidence="1">
    <location>
        <begin position="21"/>
        <end position="45"/>
    </location>
</feature>
<evidence type="ECO:0000256" key="1">
    <source>
        <dbReference type="SAM" id="Phobius"/>
    </source>
</evidence>
<sequence>MANINQSPNQLNKPIVSLKKLLYWASNYWVSYLLLGGLVFISALIPTGTAEAMRRLFNAVNDGSISQLRLAALFFAIVFSLGFDSRTCTGLVHATNI</sequence>
<proteinExistence type="predicted"/>
<reference evidence="2 3" key="1">
    <citation type="submission" date="2015-06" db="EMBL/GenBank/DDBJ databases">
        <title>Genome sequencing project of Bacillus galactosidilyticus PL133.</title>
        <authorList>
            <person name="Gaiero J."/>
            <person name="Nicol R."/>
            <person name="Habash M."/>
        </authorList>
    </citation>
    <scope>NUCLEOTIDE SEQUENCE [LARGE SCALE GENOMIC DNA]</scope>
    <source>
        <strain evidence="2 3">PL133</strain>
    </source>
</reference>
<evidence type="ECO:0000313" key="2">
    <source>
        <dbReference type="EMBL" id="KRG14092.1"/>
    </source>
</evidence>
<keyword evidence="1" id="KW-0472">Membrane</keyword>
<protein>
    <submittedName>
        <fullName evidence="2">Uncharacterized protein</fullName>
    </submittedName>
</protein>